<dbReference type="KEGG" id="cti:RALTA_A0939"/>
<dbReference type="BioCyc" id="CTAI977880:RALTA_RS30110-MONOMER"/>
<organism evidence="1 2">
    <name type="scientific">Cupriavidus taiwanensis (strain DSM 17343 / BCRC 17206 / CCUG 44338 / CIP 107171 / LMG 19424 / R1)</name>
    <name type="common">Ralstonia taiwanensis (strain LMG 19424)</name>
    <dbReference type="NCBI Taxonomy" id="977880"/>
    <lineage>
        <taxon>Bacteria</taxon>
        <taxon>Pseudomonadati</taxon>
        <taxon>Pseudomonadota</taxon>
        <taxon>Betaproteobacteria</taxon>
        <taxon>Burkholderiales</taxon>
        <taxon>Burkholderiaceae</taxon>
        <taxon>Cupriavidus</taxon>
    </lineage>
</organism>
<evidence type="ECO:0000313" key="1">
    <source>
        <dbReference type="EMBL" id="CAQ68907.1"/>
    </source>
</evidence>
<dbReference type="Proteomes" id="UP000001692">
    <property type="component" value="Chromosome 1"/>
</dbReference>
<accession>B3R3M4</accession>
<dbReference type="AlphaFoldDB" id="B3R3M4"/>
<name>B3R3M4_CUPTR</name>
<dbReference type="HOGENOM" id="CLU_1966895_0_0_4"/>
<reference evidence="1 2" key="1">
    <citation type="journal article" date="2008" name="Genome Res.">
        <title>Genome sequence of the beta-rhizobium Cupriavidus taiwanensis and comparative genomics of rhizobia.</title>
        <authorList>
            <person name="Amadou C."/>
            <person name="Pascal G."/>
            <person name="Mangenot S."/>
            <person name="Glew M."/>
            <person name="Bontemps C."/>
            <person name="Capela D."/>
            <person name="Carrere S."/>
            <person name="Cruveiller S."/>
            <person name="Dossat C."/>
            <person name="Lajus A."/>
            <person name="Marchetti M."/>
            <person name="Poinsot V."/>
            <person name="Rouy Z."/>
            <person name="Servin B."/>
            <person name="Saad M."/>
            <person name="Schenowitz C."/>
            <person name="Barbe V."/>
            <person name="Batut J."/>
            <person name="Medigue C."/>
            <person name="Masson-Boivin C."/>
        </authorList>
    </citation>
    <scope>NUCLEOTIDE SEQUENCE [LARGE SCALE GENOMIC DNA]</scope>
    <source>
        <strain evidence="2">DSM 17343 / BCRC 17206 / CCUG 44338 / CIP 107171 / LMG 19424 / R1</strain>
    </source>
</reference>
<sequence>MNSPRRVPAPHPLRTERLTKSQYLREARNACLSLSVPPGIIGPYKARSLNWNANTYYYVFGQELAGPPRLIEVFRVNGNGELYPVPAFQYPEPFKELFPTDYAILYSDDPWDGAFPPAKRSEVFEGD</sequence>
<evidence type="ECO:0000313" key="2">
    <source>
        <dbReference type="Proteomes" id="UP000001692"/>
    </source>
</evidence>
<gene>
    <name evidence="1" type="ordered locus">RALTA_A0939</name>
</gene>
<protein>
    <submittedName>
        <fullName evidence="1">Uncharacterized protein</fullName>
    </submittedName>
</protein>
<dbReference type="EMBL" id="CU633749">
    <property type="protein sequence ID" value="CAQ68907.1"/>
    <property type="molecule type" value="Genomic_DNA"/>
</dbReference>
<proteinExistence type="predicted"/>
<keyword evidence="2" id="KW-1185">Reference proteome</keyword>